<protein>
    <submittedName>
        <fullName evidence="1">Uncharacterized protein</fullName>
    </submittedName>
</protein>
<dbReference type="STRING" id="388467.A19Y_0357"/>
<organism evidence="1 2">
    <name type="scientific">Planktothrix agardhii (strain NIVA-CYA 126/8)</name>
    <dbReference type="NCBI Taxonomy" id="388467"/>
    <lineage>
        <taxon>Bacteria</taxon>
        <taxon>Bacillati</taxon>
        <taxon>Cyanobacteriota</taxon>
        <taxon>Cyanophyceae</taxon>
        <taxon>Oscillatoriophycideae</taxon>
        <taxon>Oscillatoriales</taxon>
        <taxon>Microcoleaceae</taxon>
        <taxon>Planktothrix</taxon>
    </lineage>
</organism>
<dbReference type="AlphaFoldDB" id="A0A073CBT3"/>
<keyword evidence="2" id="KW-1185">Reference proteome</keyword>
<gene>
    <name evidence="1" type="ORF">A19Y_0357</name>
</gene>
<name>A0A073CBT3_PLAA1</name>
<accession>A0A073CBT3</accession>
<evidence type="ECO:0000313" key="1">
    <source>
        <dbReference type="EMBL" id="KEI65576.1"/>
    </source>
</evidence>
<dbReference type="eggNOG" id="ENOG5033GX2">
    <property type="taxonomic scope" value="Bacteria"/>
</dbReference>
<dbReference type="PATRIC" id="fig|388467.6.peg.310"/>
<dbReference type="EMBL" id="CM002803">
    <property type="protein sequence ID" value="KEI65576.1"/>
    <property type="molecule type" value="Genomic_DNA"/>
</dbReference>
<reference evidence="1 2" key="1">
    <citation type="journal article" date="2014" name="Appl. Environ. Microbiol.">
        <title>Elucidation of insertion elements encoded on plasmids and in vitro construction of shuttle vectors from the toxic cyanobacterium Planktothrix.</title>
        <authorList>
            <person name="Christiansen G."/>
            <person name="Goesmann A."/>
            <person name="Kurmayer R."/>
        </authorList>
    </citation>
    <scope>NUCLEOTIDE SEQUENCE [LARGE SCALE GENOMIC DNA]</scope>
    <source>
        <strain evidence="1 2">NIVA-CYA 126/8</strain>
    </source>
</reference>
<proteinExistence type="predicted"/>
<dbReference type="Proteomes" id="UP000027395">
    <property type="component" value="Chromosome"/>
</dbReference>
<sequence>MNIISPFVVVRLLYFILFLALGLYPVSTLAQNNSTQPKPKYQYPQEIVNTYISGCSQRSIQEGLTQQQAKTVCQCTINQFQSRYSFEQFLKIYTQAQKTKESPDEFVDVGIECAEKLLK</sequence>
<dbReference type="RefSeq" id="WP_052369333.1">
    <property type="nucleotide sequence ID" value="NZ_CM002803.1"/>
</dbReference>
<dbReference type="HOGENOM" id="CLU_159846_0_0_3"/>
<evidence type="ECO:0000313" key="2">
    <source>
        <dbReference type="Proteomes" id="UP000027395"/>
    </source>
</evidence>